<dbReference type="PANTHER" id="PTHR43201">
    <property type="entry name" value="ACYL-COA SYNTHETASE"/>
    <property type="match status" value="1"/>
</dbReference>
<dbReference type="InterPro" id="IPR000873">
    <property type="entry name" value="AMP-dep_synth/lig_dom"/>
</dbReference>
<dbReference type="EMBL" id="QAAD01000001">
    <property type="protein sequence ID" value="PTN10404.1"/>
    <property type="molecule type" value="Genomic_DNA"/>
</dbReference>
<dbReference type="Pfam" id="PF00501">
    <property type="entry name" value="AMP-binding"/>
    <property type="match status" value="1"/>
</dbReference>
<feature type="domain" description="AMP-binding enzyme C-terminal" evidence="4">
    <location>
        <begin position="322"/>
        <end position="377"/>
    </location>
</feature>
<comment type="similarity">
    <text evidence="1">Belongs to the ATP-dependent AMP-binding enzyme family.</text>
</comment>
<dbReference type="PANTHER" id="PTHR43201:SF5">
    <property type="entry name" value="MEDIUM-CHAIN ACYL-COA LIGASE ACSF2, MITOCHONDRIAL"/>
    <property type="match status" value="1"/>
</dbReference>
<sequence length="386" mass="43415">MTSDSRSVQSQSQKTNLKLETWNSKLETHNLKLFPTHITLNNRPTRVDELIAGRENATGWERDWLDFLAEWYDARDYIEVKTSGSTGEPKNILLKKDFVAASALRTIRFFNLKAGDRVLHCLPARYIAGKLMIVRALIGQLDLHLVDPATDFEVLQSGLHFKFAAMVINQVSKILEFGIWNLKFDRRNLDFLLLGGSAIPVSLEEKLQQVQTTCYSSYAMTETATHIALRQLNGPGKDGWYHGLDGISVKLNENGCVRIEMPGLENGFLQTNDLGELKDERTFRILGRADNRIISGGLKFSPEELEGKLESAIDLPFYISSKPDERLGARLVLVVEGTESAGLISQLRESCNERLSRYEQPGEIIFTPALPRTGNGKIKRLPPDQL</sequence>
<reference evidence="5 6" key="1">
    <citation type="submission" date="2018-04" db="EMBL/GenBank/DDBJ databases">
        <title>Genomic Encyclopedia of Archaeal and Bacterial Type Strains, Phase II (KMG-II): from individual species to whole genera.</title>
        <authorList>
            <person name="Goeker M."/>
        </authorList>
    </citation>
    <scope>NUCLEOTIDE SEQUENCE [LARGE SCALE GENOMIC DNA]</scope>
    <source>
        <strain evidence="5 6">DSM 28823</strain>
    </source>
</reference>
<evidence type="ECO:0000313" key="6">
    <source>
        <dbReference type="Proteomes" id="UP000243525"/>
    </source>
</evidence>
<organism evidence="5 6">
    <name type="scientific">Mangrovibacterium marinum</name>
    <dbReference type="NCBI Taxonomy" id="1639118"/>
    <lineage>
        <taxon>Bacteria</taxon>
        <taxon>Pseudomonadati</taxon>
        <taxon>Bacteroidota</taxon>
        <taxon>Bacteroidia</taxon>
        <taxon>Marinilabiliales</taxon>
        <taxon>Prolixibacteraceae</taxon>
        <taxon>Mangrovibacterium</taxon>
    </lineage>
</organism>
<comment type="caution">
    <text evidence="5">The sequence shown here is derived from an EMBL/GenBank/DDBJ whole genome shotgun (WGS) entry which is preliminary data.</text>
</comment>
<evidence type="ECO:0000256" key="2">
    <source>
        <dbReference type="ARBA" id="ARBA00022598"/>
    </source>
</evidence>
<proteinExistence type="inferred from homology"/>
<evidence type="ECO:0000259" key="3">
    <source>
        <dbReference type="Pfam" id="PF00501"/>
    </source>
</evidence>
<dbReference type="InterPro" id="IPR045851">
    <property type="entry name" value="AMP-bd_C_sf"/>
</dbReference>
<dbReference type="GO" id="GO:0031956">
    <property type="term" value="F:medium-chain fatty acid-CoA ligase activity"/>
    <property type="evidence" value="ECO:0007669"/>
    <property type="project" value="TreeGrafter"/>
</dbReference>
<evidence type="ECO:0000259" key="4">
    <source>
        <dbReference type="Pfam" id="PF13193"/>
    </source>
</evidence>
<dbReference type="InterPro" id="IPR042099">
    <property type="entry name" value="ANL_N_sf"/>
</dbReference>
<dbReference type="OrthoDB" id="8870348at2"/>
<dbReference type="InterPro" id="IPR025110">
    <property type="entry name" value="AMP-bd_C"/>
</dbReference>
<dbReference type="Gene3D" id="3.40.50.12780">
    <property type="entry name" value="N-terminal domain of ligase-like"/>
    <property type="match status" value="1"/>
</dbReference>
<dbReference type="Proteomes" id="UP000243525">
    <property type="component" value="Unassembled WGS sequence"/>
</dbReference>
<dbReference type="SUPFAM" id="SSF56801">
    <property type="entry name" value="Acetyl-CoA synthetase-like"/>
    <property type="match status" value="1"/>
</dbReference>
<dbReference type="Gene3D" id="3.30.300.30">
    <property type="match status" value="1"/>
</dbReference>
<keyword evidence="2 5" id="KW-0436">Ligase</keyword>
<evidence type="ECO:0000313" key="5">
    <source>
        <dbReference type="EMBL" id="PTN10404.1"/>
    </source>
</evidence>
<dbReference type="GO" id="GO:0006631">
    <property type="term" value="P:fatty acid metabolic process"/>
    <property type="evidence" value="ECO:0007669"/>
    <property type="project" value="TreeGrafter"/>
</dbReference>
<keyword evidence="6" id="KW-1185">Reference proteome</keyword>
<dbReference type="AlphaFoldDB" id="A0A2T5C621"/>
<name>A0A2T5C621_9BACT</name>
<dbReference type="Pfam" id="PF13193">
    <property type="entry name" value="AMP-binding_C"/>
    <property type="match status" value="1"/>
</dbReference>
<feature type="domain" description="AMP-dependent synthetase/ligase" evidence="3">
    <location>
        <begin position="82"/>
        <end position="231"/>
    </location>
</feature>
<evidence type="ECO:0000256" key="1">
    <source>
        <dbReference type="ARBA" id="ARBA00006432"/>
    </source>
</evidence>
<accession>A0A2T5C621</accession>
<gene>
    <name evidence="5" type="ORF">C8N47_10152</name>
</gene>
<protein>
    <submittedName>
        <fullName evidence="5">O-succinylbenzoic acid--CoA ligase</fullName>
    </submittedName>
</protein>